<feature type="region of interest" description="Disordered" evidence="1">
    <location>
        <begin position="73"/>
        <end position="139"/>
    </location>
</feature>
<feature type="compositionally biased region" description="Polar residues" evidence="1">
    <location>
        <begin position="130"/>
        <end position="139"/>
    </location>
</feature>
<sequence>MIIWGFRTTTLQLVMLTLLCRGCGNPAAHSLNRRVTKFTLFFIPLFPVSKKHHLQCTFCGLAYEIDRANADQLLAQAQGQPQPGYPQAQPGHPQGQPGYPQGQQPYGAPQHQGPQHQAVQPGGLPPAQPGSGQWNPNQR</sequence>
<protein>
    <recommendedName>
        <fullName evidence="2">Zinc-ribbon 15 domain-containing protein</fullName>
    </recommendedName>
</protein>
<evidence type="ECO:0000313" key="3">
    <source>
        <dbReference type="EMBL" id="MCP2164948.1"/>
    </source>
</evidence>
<reference evidence="3" key="1">
    <citation type="submission" date="2022-06" db="EMBL/GenBank/DDBJ databases">
        <title>Genomic Encyclopedia of Archaeal and Bacterial Type Strains, Phase II (KMG-II): from individual species to whole genera.</title>
        <authorList>
            <person name="Goeker M."/>
        </authorList>
    </citation>
    <scope>NUCLEOTIDE SEQUENCE</scope>
    <source>
        <strain evidence="3">DSM 43935</strain>
    </source>
</reference>
<dbReference type="AlphaFoldDB" id="A0AAE3KK14"/>
<evidence type="ECO:0000256" key="1">
    <source>
        <dbReference type="SAM" id="MobiDB-lite"/>
    </source>
</evidence>
<dbReference type="RefSeq" id="WP_253769291.1">
    <property type="nucleotide sequence ID" value="NZ_JAMTCK010000004.1"/>
</dbReference>
<dbReference type="PANTHER" id="PTHR28139">
    <property type="entry name" value="UPF0768 PROTEIN YBL029C-A"/>
    <property type="match status" value="1"/>
</dbReference>
<dbReference type="Proteomes" id="UP001206128">
    <property type="component" value="Unassembled WGS sequence"/>
</dbReference>
<organism evidence="3 4">
    <name type="scientific">Goodfellowiella coeruleoviolacea</name>
    <dbReference type="NCBI Taxonomy" id="334858"/>
    <lineage>
        <taxon>Bacteria</taxon>
        <taxon>Bacillati</taxon>
        <taxon>Actinomycetota</taxon>
        <taxon>Actinomycetes</taxon>
        <taxon>Pseudonocardiales</taxon>
        <taxon>Pseudonocardiaceae</taxon>
        <taxon>Goodfellowiella</taxon>
    </lineage>
</organism>
<evidence type="ECO:0000259" key="2">
    <source>
        <dbReference type="Pfam" id="PF17032"/>
    </source>
</evidence>
<accession>A0AAE3KK14</accession>
<keyword evidence="4" id="KW-1185">Reference proteome</keyword>
<proteinExistence type="predicted"/>
<name>A0AAE3KK14_9PSEU</name>
<comment type="caution">
    <text evidence="3">The sequence shown here is derived from an EMBL/GenBank/DDBJ whole genome shotgun (WGS) entry which is preliminary data.</text>
</comment>
<dbReference type="Pfam" id="PF17032">
    <property type="entry name" value="Zn_ribbon_15"/>
    <property type="match status" value="1"/>
</dbReference>
<dbReference type="PANTHER" id="PTHR28139:SF1">
    <property type="entry name" value="UPF0768 PROTEIN YBL029C-A"/>
    <property type="match status" value="1"/>
</dbReference>
<feature type="domain" description="Zinc-ribbon 15" evidence="2">
    <location>
        <begin position="19"/>
        <end position="67"/>
    </location>
</feature>
<feature type="compositionally biased region" description="Low complexity" evidence="1">
    <location>
        <begin position="75"/>
        <end position="122"/>
    </location>
</feature>
<gene>
    <name evidence="3" type="ORF">LX83_001797</name>
</gene>
<evidence type="ECO:0000313" key="4">
    <source>
        <dbReference type="Proteomes" id="UP001206128"/>
    </source>
</evidence>
<dbReference type="EMBL" id="JAMTCK010000004">
    <property type="protein sequence ID" value="MCP2164948.1"/>
    <property type="molecule type" value="Genomic_DNA"/>
</dbReference>
<dbReference type="InterPro" id="IPR031493">
    <property type="entry name" value="Zinc_ribbon_15"/>
</dbReference>